<feature type="compositionally biased region" description="Basic and acidic residues" evidence="1">
    <location>
        <begin position="46"/>
        <end position="61"/>
    </location>
</feature>
<dbReference type="GO" id="GO:0016872">
    <property type="term" value="F:intramolecular lyase activity"/>
    <property type="evidence" value="ECO:0007669"/>
    <property type="project" value="InterPro"/>
</dbReference>
<evidence type="ECO:0000256" key="2">
    <source>
        <dbReference type="SAM" id="Phobius"/>
    </source>
</evidence>
<organism evidence="4 5">
    <name type="scientific">Elaphomyces granulatus</name>
    <dbReference type="NCBI Taxonomy" id="519963"/>
    <lineage>
        <taxon>Eukaryota</taxon>
        <taxon>Fungi</taxon>
        <taxon>Dikarya</taxon>
        <taxon>Ascomycota</taxon>
        <taxon>Pezizomycotina</taxon>
        <taxon>Eurotiomycetes</taxon>
        <taxon>Eurotiomycetidae</taxon>
        <taxon>Eurotiales</taxon>
        <taxon>Elaphomycetaceae</taxon>
        <taxon>Elaphomyces</taxon>
    </lineage>
</organism>
<comment type="caution">
    <text evidence="4">The sequence shown here is derived from an EMBL/GenBank/DDBJ whole genome shotgun (WGS) entry which is preliminary data.</text>
</comment>
<dbReference type="Gene3D" id="3.50.70.10">
    <property type="match status" value="1"/>
</dbReference>
<feature type="transmembrane region" description="Helical" evidence="2">
    <location>
        <begin position="12"/>
        <end position="34"/>
    </location>
</feature>
<dbReference type="InterPro" id="IPR016087">
    <property type="entry name" value="Chalcone_isomerase"/>
</dbReference>
<keyword evidence="2" id="KW-0472">Membrane</keyword>
<dbReference type="OrthoDB" id="18193at2759"/>
<keyword evidence="2" id="KW-1133">Transmembrane helix</keyword>
<feature type="domain" description="Chalcone isomerase" evidence="3">
    <location>
        <begin position="125"/>
        <end position="357"/>
    </location>
</feature>
<sequence>MSRTKEEQQAQYKRSVMLSAAGIFGCALAMYGVIKLNVFGLPEDEPAGKSEGPENERKRNIQMEGPSGFSSSPSVIRIQGRDGVEKVATGNSTVLYFPSTMKLPESLGSLSIRPGQDIPATSKSEEYQLLGLGIRTVSFISIQVYIVGLYVAKTDISILQQRLVRAAVHPLPDNAEENGVVAATSLVSSERDALKLLLLDPKDGEDVWNKILKDGGIRTALRIVPTRNTDFLHLRDGWVRGITARAQRANTKAKELATAGSSSKELGSEFQDESFGNAVKEFKTVFGGGARKNVPKSQVLVLLRDFKGVLDMVLQPDPAEPMRWLGRACDERISRLIWLNYLAGKTVASEGARQSIVDGVMGIVERPVGTVVQKVM</sequence>
<dbReference type="Pfam" id="PF16035">
    <property type="entry name" value="Chalcone_2"/>
    <property type="match status" value="1"/>
</dbReference>
<dbReference type="PROSITE" id="PS51257">
    <property type="entry name" value="PROKAR_LIPOPROTEIN"/>
    <property type="match status" value="1"/>
</dbReference>
<dbReference type="Proteomes" id="UP000243515">
    <property type="component" value="Unassembled WGS sequence"/>
</dbReference>
<dbReference type="SUPFAM" id="SSF54626">
    <property type="entry name" value="Chalcone isomerase"/>
    <property type="match status" value="1"/>
</dbReference>
<proteinExistence type="predicted"/>
<dbReference type="InterPro" id="IPR016088">
    <property type="entry name" value="Chalcone_isomerase_3-sand"/>
</dbReference>
<evidence type="ECO:0000256" key="1">
    <source>
        <dbReference type="SAM" id="MobiDB-lite"/>
    </source>
</evidence>
<reference evidence="4 5" key="1">
    <citation type="journal article" date="2015" name="Environ. Microbiol.">
        <title>Metagenome sequence of Elaphomyces granulatus from sporocarp tissue reveals Ascomycota ectomycorrhizal fingerprints of genome expansion and a Proteobacteria-rich microbiome.</title>
        <authorList>
            <person name="Quandt C.A."/>
            <person name="Kohler A."/>
            <person name="Hesse C.N."/>
            <person name="Sharpton T.J."/>
            <person name="Martin F."/>
            <person name="Spatafora J.W."/>
        </authorList>
    </citation>
    <scope>NUCLEOTIDE SEQUENCE [LARGE SCALE GENOMIC DNA]</scope>
    <source>
        <strain evidence="4 5">OSC145934</strain>
    </source>
</reference>
<accession>A0A232LRN2</accession>
<keyword evidence="2" id="KW-0812">Transmembrane</keyword>
<name>A0A232LRN2_9EURO</name>
<keyword evidence="5" id="KW-1185">Reference proteome</keyword>
<evidence type="ECO:0000259" key="3">
    <source>
        <dbReference type="Pfam" id="PF16035"/>
    </source>
</evidence>
<gene>
    <name evidence="4" type="ORF">Egran_05489</name>
</gene>
<dbReference type="EMBL" id="NPHW01005451">
    <property type="protein sequence ID" value="OXV06744.1"/>
    <property type="molecule type" value="Genomic_DNA"/>
</dbReference>
<dbReference type="PANTHER" id="PTHR47284:SF3">
    <property type="entry name" value="FATTY-ACID-BINDING PROTEIN 2"/>
    <property type="match status" value="1"/>
</dbReference>
<dbReference type="PANTHER" id="PTHR47284">
    <property type="entry name" value="FATTY-ACID-BINDING PROTEIN 2"/>
    <property type="match status" value="1"/>
</dbReference>
<dbReference type="AlphaFoldDB" id="A0A232LRN2"/>
<protein>
    <recommendedName>
        <fullName evidence="3">Chalcone isomerase domain-containing protein</fullName>
    </recommendedName>
</protein>
<feature type="region of interest" description="Disordered" evidence="1">
    <location>
        <begin position="45"/>
        <end position="74"/>
    </location>
</feature>
<evidence type="ECO:0000313" key="5">
    <source>
        <dbReference type="Proteomes" id="UP000243515"/>
    </source>
</evidence>
<evidence type="ECO:0000313" key="4">
    <source>
        <dbReference type="EMBL" id="OXV06744.1"/>
    </source>
</evidence>
<dbReference type="InterPro" id="IPR036298">
    <property type="entry name" value="Chalcone_isomerase_sf"/>
</dbReference>